<dbReference type="InterPro" id="IPR058532">
    <property type="entry name" value="YjbR/MT2646/Rv2570-like"/>
</dbReference>
<reference evidence="2" key="1">
    <citation type="submission" date="2016-11" db="EMBL/GenBank/DDBJ databases">
        <authorList>
            <person name="Varghese N."/>
            <person name="Submissions S."/>
        </authorList>
    </citation>
    <scope>NUCLEOTIDE SEQUENCE [LARGE SCALE GENOMIC DNA]</scope>
    <source>
        <strain evidence="2">DSM 22363</strain>
    </source>
</reference>
<keyword evidence="2" id="KW-1185">Reference proteome</keyword>
<dbReference type="AlphaFoldDB" id="A0A1N6D163"/>
<dbReference type="Gene3D" id="3.90.1150.30">
    <property type="match status" value="1"/>
</dbReference>
<gene>
    <name evidence="1" type="ORF">SAMN02745824_1395</name>
</gene>
<dbReference type="OrthoDB" id="277063at2"/>
<organism evidence="1 2">
    <name type="scientific">Parasphingorhabdus marina DSM 22363</name>
    <dbReference type="NCBI Taxonomy" id="1123272"/>
    <lineage>
        <taxon>Bacteria</taxon>
        <taxon>Pseudomonadati</taxon>
        <taxon>Pseudomonadota</taxon>
        <taxon>Alphaproteobacteria</taxon>
        <taxon>Sphingomonadales</taxon>
        <taxon>Sphingomonadaceae</taxon>
        <taxon>Parasphingorhabdus</taxon>
    </lineage>
</organism>
<evidence type="ECO:0000313" key="2">
    <source>
        <dbReference type="Proteomes" id="UP000185192"/>
    </source>
</evidence>
<dbReference type="EMBL" id="FSQW01000001">
    <property type="protein sequence ID" value="SIN64464.1"/>
    <property type="molecule type" value="Genomic_DNA"/>
</dbReference>
<accession>A0A1N6D163</accession>
<protein>
    <submittedName>
        <fullName evidence="1">YjbR protein</fullName>
    </submittedName>
</protein>
<evidence type="ECO:0000313" key="1">
    <source>
        <dbReference type="EMBL" id="SIN64464.1"/>
    </source>
</evidence>
<dbReference type="STRING" id="1123272.SAMN02745824_1395"/>
<dbReference type="Proteomes" id="UP000185192">
    <property type="component" value="Unassembled WGS sequence"/>
</dbReference>
<dbReference type="InterPro" id="IPR038056">
    <property type="entry name" value="YjbR-like_sf"/>
</dbReference>
<dbReference type="RefSeq" id="WP_074204313.1">
    <property type="nucleotide sequence ID" value="NZ_FSQW01000001.1"/>
</dbReference>
<sequence length="102" mass="11494">MAVSDSELREIALSLDGVTEKPHFDRAAFKVKRNFATLAPDKATVNLLLLPEEQELRCEMHPDCFVPVPNKWGERGWTVMDLTKVDMDIAKSAMHAAWLNGK</sequence>
<dbReference type="SUPFAM" id="SSF142906">
    <property type="entry name" value="YjbR-like"/>
    <property type="match status" value="1"/>
</dbReference>
<dbReference type="Pfam" id="PF04237">
    <property type="entry name" value="YjbR"/>
    <property type="match status" value="1"/>
</dbReference>
<name>A0A1N6D163_9SPHN</name>
<proteinExistence type="predicted"/>